<feature type="transmembrane region" description="Helical" evidence="8">
    <location>
        <begin position="37"/>
        <end position="63"/>
    </location>
</feature>
<dbReference type="Proteomes" id="UP000275408">
    <property type="component" value="Unassembled WGS sequence"/>
</dbReference>
<dbReference type="AlphaFoldDB" id="A0A3M6TFE9"/>
<feature type="transmembrane region" description="Helical" evidence="8">
    <location>
        <begin position="6"/>
        <end position="25"/>
    </location>
</feature>
<keyword evidence="7" id="KW-0807">Transducer</keyword>
<keyword evidence="3 8" id="KW-1133">Transmembrane helix</keyword>
<keyword evidence="4" id="KW-0297">G-protein coupled receptor</keyword>
<sequence>MFATVLFGFLAVLGFTLNTVTVLTFTKNRKLLSAADIPVLSMAVADNVLATIATPLAAFASAHARWPFDYSGCSWYAYFNVTVGLGSILHHVAIAVERCSKTHFPMSAEVTRKKMSAIISLIWALASIWGIFPLIGWSAYVPEANGISCSLRWKSINTADTSFVICTFIFFLLLPSFVLIASYAIIYYDLRQMEKRSRRNCGKKSQQTLETVLAKKRLTLTTFIMVVSFLIVWSPYAALSFYKAFWKPVTLSHSVSTAPSIFAKTSLFINPVTYFIPRDMKTFEVFINFELRELKEWCKIKNNSTKLNLGQNQIRSPDPQKMYLKV</sequence>
<comment type="caution">
    <text evidence="10">The sequence shown here is derived from an EMBL/GenBank/DDBJ whole genome shotgun (WGS) entry which is preliminary data.</text>
</comment>
<dbReference type="GO" id="GO:0016020">
    <property type="term" value="C:membrane"/>
    <property type="evidence" value="ECO:0007669"/>
    <property type="project" value="UniProtKB-SubCell"/>
</dbReference>
<dbReference type="InterPro" id="IPR050125">
    <property type="entry name" value="GPCR_opsins"/>
</dbReference>
<dbReference type="PROSITE" id="PS50262">
    <property type="entry name" value="G_PROTEIN_RECEP_F1_2"/>
    <property type="match status" value="1"/>
</dbReference>
<dbReference type="GO" id="GO:0004930">
    <property type="term" value="F:G protein-coupled receptor activity"/>
    <property type="evidence" value="ECO:0007669"/>
    <property type="project" value="UniProtKB-KW"/>
</dbReference>
<evidence type="ECO:0000256" key="4">
    <source>
        <dbReference type="ARBA" id="ARBA00023040"/>
    </source>
</evidence>
<feature type="transmembrane region" description="Helical" evidence="8">
    <location>
        <begin position="117"/>
        <end position="141"/>
    </location>
</feature>
<proteinExistence type="predicted"/>
<name>A0A3M6TFE9_POCDA</name>
<evidence type="ECO:0000313" key="10">
    <source>
        <dbReference type="EMBL" id="RMX40071.1"/>
    </source>
</evidence>
<dbReference type="EMBL" id="RCHS01003687">
    <property type="protein sequence ID" value="RMX40071.1"/>
    <property type="molecule type" value="Genomic_DNA"/>
</dbReference>
<comment type="subcellular location">
    <subcellularLocation>
        <location evidence="1">Membrane</location>
        <topology evidence="1">Multi-pass membrane protein</topology>
    </subcellularLocation>
</comment>
<evidence type="ECO:0000256" key="5">
    <source>
        <dbReference type="ARBA" id="ARBA00023136"/>
    </source>
</evidence>
<evidence type="ECO:0000256" key="1">
    <source>
        <dbReference type="ARBA" id="ARBA00004141"/>
    </source>
</evidence>
<dbReference type="InterPro" id="IPR017452">
    <property type="entry name" value="GPCR_Rhodpsn_7TM"/>
</dbReference>
<keyword evidence="5 8" id="KW-0472">Membrane</keyword>
<evidence type="ECO:0000256" key="2">
    <source>
        <dbReference type="ARBA" id="ARBA00022692"/>
    </source>
</evidence>
<evidence type="ECO:0000313" key="11">
    <source>
        <dbReference type="Proteomes" id="UP000275408"/>
    </source>
</evidence>
<keyword evidence="6" id="KW-0675">Receptor</keyword>
<dbReference type="CDD" id="cd14969">
    <property type="entry name" value="7tmA_Opsins_type2_animals"/>
    <property type="match status" value="1"/>
</dbReference>
<dbReference type="InterPro" id="IPR000276">
    <property type="entry name" value="GPCR_Rhodpsn"/>
</dbReference>
<feature type="transmembrane region" description="Helical" evidence="8">
    <location>
        <begin position="258"/>
        <end position="276"/>
    </location>
</feature>
<feature type="transmembrane region" description="Helical" evidence="8">
    <location>
        <begin position="75"/>
        <end position="96"/>
    </location>
</feature>
<gene>
    <name evidence="10" type="ORF">pdam_00002271</name>
</gene>
<evidence type="ECO:0000256" key="7">
    <source>
        <dbReference type="ARBA" id="ARBA00023224"/>
    </source>
</evidence>
<evidence type="ECO:0000259" key="9">
    <source>
        <dbReference type="PROSITE" id="PS50262"/>
    </source>
</evidence>
<dbReference type="Pfam" id="PF00001">
    <property type="entry name" value="7tm_1"/>
    <property type="match status" value="1"/>
</dbReference>
<evidence type="ECO:0000256" key="3">
    <source>
        <dbReference type="ARBA" id="ARBA00022989"/>
    </source>
</evidence>
<feature type="transmembrane region" description="Helical" evidence="8">
    <location>
        <begin position="161"/>
        <end position="188"/>
    </location>
</feature>
<protein>
    <recommendedName>
        <fullName evidence="9">G-protein coupled receptors family 1 profile domain-containing protein</fullName>
    </recommendedName>
</protein>
<evidence type="ECO:0000256" key="8">
    <source>
        <dbReference type="SAM" id="Phobius"/>
    </source>
</evidence>
<dbReference type="PRINTS" id="PR00237">
    <property type="entry name" value="GPCRRHODOPSN"/>
</dbReference>
<evidence type="ECO:0000256" key="6">
    <source>
        <dbReference type="ARBA" id="ARBA00023170"/>
    </source>
</evidence>
<keyword evidence="2 8" id="KW-0812">Transmembrane</keyword>
<dbReference type="OrthoDB" id="2101615at2759"/>
<dbReference type="Gene3D" id="1.20.1070.10">
    <property type="entry name" value="Rhodopsin 7-helix transmembrane proteins"/>
    <property type="match status" value="1"/>
</dbReference>
<organism evidence="10 11">
    <name type="scientific">Pocillopora damicornis</name>
    <name type="common">Cauliflower coral</name>
    <name type="synonym">Millepora damicornis</name>
    <dbReference type="NCBI Taxonomy" id="46731"/>
    <lineage>
        <taxon>Eukaryota</taxon>
        <taxon>Metazoa</taxon>
        <taxon>Cnidaria</taxon>
        <taxon>Anthozoa</taxon>
        <taxon>Hexacorallia</taxon>
        <taxon>Scleractinia</taxon>
        <taxon>Astrocoeniina</taxon>
        <taxon>Pocilloporidae</taxon>
        <taxon>Pocillopora</taxon>
    </lineage>
</organism>
<keyword evidence="11" id="KW-1185">Reference proteome</keyword>
<feature type="domain" description="G-protein coupled receptors family 1 profile" evidence="9">
    <location>
        <begin position="17"/>
        <end position="274"/>
    </location>
</feature>
<reference evidence="10 11" key="1">
    <citation type="journal article" date="2018" name="Sci. Rep.">
        <title>Comparative analysis of the Pocillopora damicornis genome highlights role of immune system in coral evolution.</title>
        <authorList>
            <person name="Cunning R."/>
            <person name="Bay R.A."/>
            <person name="Gillette P."/>
            <person name="Baker A.C."/>
            <person name="Traylor-Knowles N."/>
        </authorList>
    </citation>
    <scope>NUCLEOTIDE SEQUENCE [LARGE SCALE GENOMIC DNA]</scope>
    <source>
        <strain evidence="10">RSMAS</strain>
        <tissue evidence="10">Whole animal</tissue>
    </source>
</reference>
<dbReference type="SUPFAM" id="SSF81321">
    <property type="entry name" value="Family A G protein-coupled receptor-like"/>
    <property type="match status" value="1"/>
</dbReference>
<accession>A0A3M6TFE9</accession>
<feature type="transmembrane region" description="Helical" evidence="8">
    <location>
        <begin position="218"/>
        <end position="238"/>
    </location>
</feature>
<dbReference type="PANTHER" id="PTHR24240">
    <property type="entry name" value="OPSIN"/>
    <property type="match status" value="1"/>
</dbReference>